<keyword evidence="2" id="KW-1185">Reference proteome</keyword>
<dbReference type="Proteomes" id="UP000008311">
    <property type="component" value="Unassembled WGS sequence"/>
</dbReference>
<name>B9RRD3_RICCO</name>
<reference evidence="2" key="1">
    <citation type="journal article" date="2010" name="Nat. Biotechnol.">
        <title>Draft genome sequence of the oilseed species Ricinus communis.</title>
        <authorList>
            <person name="Chan A.P."/>
            <person name="Crabtree J."/>
            <person name="Zhao Q."/>
            <person name="Lorenzi H."/>
            <person name="Orvis J."/>
            <person name="Puiu D."/>
            <person name="Melake-Berhan A."/>
            <person name="Jones K.M."/>
            <person name="Redman J."/>
            <person name="Chen G."/>
            <person name="Cahoon E.B."/>
            <person name="Gedil M."/>
            <person name="Stanke M."/>
            <person name="Haas B.J."/>
            <person name="Wortman J.R."/>
            <person name="Fraser-Liggett C.M."/>
            <person name="Ravel J."/>
            <person name="Rabinowicz P.D."/>
        </authorList>
    </citation>
    <scope>NUCLEOTIDE SEQUENCE [LARGE SCALE GENOMIC DNA]</scope>
    <source>
        <strain evidence="2">cv. Hale</strain>
    </source>
</reference>
<accession>B9RRD3</accession>
<proteinExistence type="predicted"/>
<gene>
    <name evidence="1" type="ORF">RCOM_1187540</name>
</gene>
<organism evidence="1 2">
    <name type="scientific">Ricinus communis</name>
    <name type="common">Castor bean</name>
    <dbReference type="NCBI Taxonomy" id="3988"/>
    <lineage>
        <taxon>Eukaryota</taxon>
        <taxon>Viridiplantae</taxon>
        <taxon>Streptophyta</taxon>
        <taxon>Embryophyta</taxon>
        <taxon>Tracheophyta</taxon>
        <taxon>Spermatophyta</taxon>
        <taxon>Magnoliopsida</taxon>
        <taxon>eudicotyledons</taxon>
        <taxon>Gunneridae</taxon>
        <taxon>Pentapetalae</taxon>
        <taxon>rosids</taxon>
        <taxon>fabids</taxon>
        <taxon>Malpighiales</taxon>
        <taxon>Euphorbiaceae</taxon>
        <taxon>Acalyphoideae</taxon>
        <taxon>Acalypheae</taxon>
        <taxon>Ricinus</taxon>
    </lineage>
</organism>
<evidence type="ECO:0000313" key="2">
    <source>
        <dbReference type="Proteomes" id="UP000008311"/>
    </source>
</evidence>
<dbReference type="InParanoid" id="B9RRD3"/>
<dbReference type="AlphaFoldDB" id="B9RRD3"/>
<evidence type="ECO:0000313" key="1">
    <source>
        <dbReference type="EMBL" id="EEF46049.1"/>
    </source>
</evidence>
<sequence>MVMILPHHQCKVQKLHSLQVEEEFSDSGEENNMQDNIKNADQEDNEIFLHALEGKVTPTTLKIKGTT</sequence>
<protein>
    <submittedName>
        <fullName evidence="1">Uncharacterized protein</fullName>
    </submittedName>
</protein>
<dbReference type="EMBL" id="EQ973803">
    <property type="protein sequence ID" value="EEF46049.1"/>
    <property type="molecule type" value="Genomic_DNA"/>
</dbReference>